<sequence length="203" mass="22742">MHQGFSQIRHIPRLTSSQATLCNEQSTKLIDPTKCLKSLTPQGRHEAFLVPGMMQQTIHTFPAYYPAANCKTTTFSCFNFSNCHFTSPGLYTPSAWGMYKPLRGLLSSHSAIIVKSRGAPQNEDDLAKVILEETLALTRARSTLALSFGKRLDSATWEDRRSHLEPAKYLSGRFDELQWGVELMEVGKEITYKAELGEQKSGI</sequence>
<reference evidence="1 2" key="1">
    <citation type="submission" date="2023-02" db="EMBL/GenBank/DDBJ databases">
        <title>LHISI_Scaffold_Assembly.</title>
        <authorList>
            <person name="Stuart O.P."/>
            <person name="Cleave R."/>
            <person name="Magrath M.J.L."/>
            <person name="Mikheyev A.S."/>
        </authorList>
    </citation>
    <scope>NUCLEOTIDE SEQUENCE [LARGE SCALE GENOMIC DNA]</scope>
    <source>
        <strain evidence="1">Daus_M_001</strain>
        <tissue evidence="1">Leg muscle</tissue>
    </source>
</reference>
<dbReference type="Proteomes" id="UP001159363">
    <property type="component" value="Chromosome 7"/>
</dbReference>
<accession>A0ABQ9GZH4</accession>
<dbReference type="EMBL" id="JARBHB010000008">
    <property type="protein sequence ID" value="KAJ8877444.1"/>
    <property type="molecule type" value="Genomic_DNA"/>
</dbReference>
<proteinExistence type="predicted"/>
<keyword evidence="2" id="KW-1185">Reference proteome</keyword>
<comment type="caution">
    <text evidence="1">The sequence shown here is derived from an EMBL/GenBank/DDBJ whole genome shotgun (WGS) entry which is preliminary data.</text>
</comment>
<protein>
    <submittedName>
        <fullName evidence="1">Uncharacterized protein</fullName>
    </submittedName>
</protein>
<gene>
    <name evidence="1" type="ORF">PR048_021899</name>
</gene>
<organism evidence="1 2">
    <name type="scientific">Dryococelus australis</name>
    <dbReference type="NCBI Taxonomy" id="614101"/>
    <lineage>
        <taxon>Eukaryota</taxon>
        <taxon>Metazoa</taxon>
        <taxon>Ecdysozoa</taxon>
        <taxon>Arthropoda</taxon>
        <taxon>Hexapoda</taxon>
        <taxon>Insecta</taxon>
        <taxon>Pterygota</taxon>
        <taxon>Neoptera</taxon>
        <taxon>Polyneoptera</taxon>
        <taxon>Phasmatodea</taxon>
        <taxon>Verophasmatodea</taxon>
        <taxon>Anareolatae</taxon>
        <taxon>Phasmatidae</taxon>
        <taxon>Eurycanthinae</taxon>
        <taxon>Dryococelus</taxon>
    </lineage>
</organism>
<name>A0ABQ9GZH4_9NEOP</name>
<evidence type="ECO:0000313" key="2">
    <source>
        <dbReference type="Proteomes" id="UP001159363"/>
    </source>
</evidence>
<evidence type="ECO:0000313" key="1">
    <source>
        <dbReference type="EMBL" id="KAJ8877444.1"/>
    </source>
</evidence>